<dbReference type="PANTHER" id="PTHR30408">
    <property type="entry name" value="TYPE-1 RESTRICTION ENZYME ECOKI SPECIFICITY PROTEIN"/>
    <property type="match status" value="1"/>
</dbReference>
<dbReference type="PANTHER" id="PTHR30408:SF13">
    <property type="entry name" value="TYPE I RESTRICTION ENZYME HINDI SPECIFICITY SUBUNIT"/>
    <property type="match status" value="1"/>
</dbReference>
<evidence type="ECO:0000256" key="1">
    <source>
        <dbReference type="ARBA" id="ARBA00010923"/>
    </source>
</evidence>
<reference evidence="5 6" key="1">
    <citation type="journal article" date="2018" name="Nat. Biotechnol.">
        <title>A standardized bacterial taxonomy based on genome phylogeny substantially revises the tree of life.</title>
        <authorList>
            <person name="Parks D.H."/>
            <person name="Chuvochina M."/>
            <person name="Waite D.W."/>
            <person name="Rinke C."/>
            <person name="Skarshewski A."/>
            <person name="Chaumeil P.A."/>
            <person name="Hugenholtz P."/>
        </authorList>
    </citation>
    <scope>NUCLEOTIDE SEQUENCE [LARGE SCALE GENOMIC DNA]</scope>
    <source>
        <strain evidence="5">UBA11978</strain>
    </source>
</reference>
<dbReference type="GO" id="GO:0003677">
    <property type="term" value="F:DNA binding"/>
    <property type="evidence" value="ECO:0007669"/>
    <property type="project" value="UniProtKB-KW"/>
</dbReference>
<protein>
    <submittedName>
        <fullName evidence="5">Restriction endonuclease subunit S</fullName>
    </submittedName>
</protein>
<keyword evidence="2" id="KW-0680">Restriction system</keyword>
<comment type="similarity">
    <text evidence="1">Belongs to the type-I restriction system S methylase family.</text>
</comment>
<comment type="caution">
    <text evidence="5">The sequence shown here is derived from an EMBL/GenBank/DDBJ whole genome shotgun (WGS) entry which is preliminary data.</text>
</comment>
<evidence type="ECO:0000259" key="4">
    <source>
        <dbReference type="Pfam" id="PF01420"/>
    </source>
</evidence>
<dbReference type="CDD" id="cd17521">
    <property type="entry name" value="RMtype1_S_Sau13435ORF2165P_TRD2-CR2_like"/>
    <property type="match status" value="1"/>
</dbReference>
<dbReference type="AlphaFoldDB" id="A0A350P8C0"/>
<accession>A0A350P8C0</accession>
<keyword evidence="5" id="KW-0540">Nuclease</keyword>
<name>A0A350P8C0_9ALTE</name>
<evidence type="ECO:0000313" key="6">
    <source>
        <dbReference type="Proteomes" id="UP000263517"/>
    </source>
</evidence>
<dbReference type="Proteomes" id="UP000263517">
    <property type="component" value="Unassembled WGS sequence"/>
</dbReference>
<gene>
    <name evidence="5" type="ORF">DCW74_17620</name>
</gene>
<dbReference type="InterPro" id="IPR044946">
    <property type="entry name" value="Restrct_endonuc_typeI_TRD_sf"/>
</dbReference>
<dbReference type="GO" id="GO:0004519">
    <property type="term" value="F:endonuclease activity"/>
    <property type="evidence" value="ECO:0007669"/>
    <property type="project" value="UniProtKB-KW"/>
</dbReference>
<keyword evidence="3" id="KW-0238">DNA-binding</keyword>
<keyword evidence="5" id="KW-0378">Hydrolase</keyword>
<proteinExistence type="inferred from homology"/>
<feature type="non-terminal residue" evidence="5">
    <location>
        <position position="392"/>
    </location>
</feature>
<dbReference type="EMBL" id="DNAN01000614">
    <property type="protein sequence ID" value="HAW77537.1"/>
    <property type="molecule type" value="Genomic_DNA"/>
</dbReference>
<dbReference type="InterPro" id="IPR052021">
    <property type="entry name" value="Type-I_RS_S_subunit"/>
</dbReference>
<dbReference type="SUPFAM" id="SSF116734">
    <property type="entry name" value="DNA methylase specificity domain"/>
    <property type="match status" value="2"/>
</dbReference>
<dbReference type="Pfam" id="PF01420">
    <property type="entry name" value="Methylase_S"/>
    <property type="match status" value="1"/>
</dbReference>
<sequence length="392" mass="44139">MSWRELPLSELPIDVIDGDRGKNYPKQNEFHEKGYCVFLSATNVTKSGFKFDTVQFIDEQKDSALRKGKLSRNDVVLTTRGTIGNSAFFNESIPYENMRINSGMVILRVDQNKFYAPFLYSYLRSQLFLKKVDSIRSGAAQPQLPIRDLVTVKIPCPDISEQIRASEFISSYDDLIENNRRRIQLLEESARLLYQEWFVHLRFPGHEQVNITDGVPEGWTRLSVAECCEKPSYGYTASANQDAIGPKFLRITDIVPSSISWANVPYCEADEATTKKYQLGEGDIVVARTGATVGYAKRMPSLSEPVIYASYLVKFSPNKSIVDDLILGIFMESEQYKDFVRGNAGGAAQPNANAQILGGAKLLVPSELLQKEFRSNVAPLIEQKFLLEKQNT</sequence>
<dbReference type="InterPro" id="IPR000055">
    <property type="entry name" value="Restrct_endonuc_typeI_TRD"/>
</dbReference>
<evidence type="ECO:0000256" key="2">
    <source>
        <dbReference type="ARBA" id="ARBA00022747"/>
    </source>
</evidence>
<evidence type="ECO:0000256" key="3">
    <source>
        <dbReference type="ARBA" id="ARBA00023125"/>
    </source>
</evidence>
<feature type="domain" description="Type I restriction modification DNA specificity" evidence="4">
    <location>
        <begin position="16"/>
        <end position="187"/>
    </location>
</feature>
<dbReference type="Gene3D" id="3.90.220.20">
    <property type="entry name" value="DNA methylase specificity domains"/>
    <property type="match status" value="2"/>
</dbReference>
<evidence type="ECO:0000313" key="5">
    <source>
        <dbReference type="EMBL" id="HAW77537.1"/>
    </source>
</evidence>
<organism evidence="5 6">
    <name type="scientific">Alteromonas australica</name>
    <dbReference type="NCBI Taxonomy" id="589873"/>
    <lineage>
        <taxon>Bacteria</taxon>
        <taxon>Pseudomonadati</taxon>
        <taxon>Pseudomonadota</taxon>
        <taxon>Gammaproteobacteria</taxon>
        <taxon>Alteromonadales</taxon>
        <taxon>Alteromonadaceae</taxon>
        <taxon>Alteromonas/Salinimonas group</taxon>
        <taxon>Alteromonas</taxon>
    </lineage>
</organism>
<dbReference type="GO" id="GO:0009307">
    <property type="term" value="P:DNA restriction-modification system"/>
    <property type="evidence" value="ECO:0007669"/>
    <property type="project" value="UniProtKB-KW"/>
</dbReference>
<keyword evidence="5" id="KW-0255">Endonuclease</keyword>